<dbReference type="PROSITE" id="PS50089">
    <property type="entry name" value="ZF_RING_2"/>
    <property type="match status" value="1"/>
</dbReference>
<sequence length="270" mass="28760">MEICALSIAALILVLLLLLFMCWVHACARWRWLQRVRGIEQAAATQDPESLIVDGEEDDQQASGHKFAMLGLDQAAVQALPTFVYSGGDFGKDSEKDDAPLLTGRPPVSPDRPVECAVCLSEFSDGETCRRLPNCNHAFHIECIDTWLLASATCPVCRASCGTPASGPDVDPVSPTAAVQFPTNVLFWGNNFTRTLTGSTGAARPPIHQISAVHITIRSDSSASASGSASGPSPPPPPPTRRLSGLTRLRRLLSSENVTLLPSTSSSPKS</sequence>
<evidence type="ECO:0000256" key="3">
    <source>
        <dbReference type="ARBA" id="ARBA00004906"/>
    </source>
</evidence>
<evidence type="ECO:0000256" key="10">
    <source>
        <dbReference type="ARBA" id="ARBA00022833"/>
    </source>
</evidence>
<evidence type="ECO:0000313" key="16">
    <source>
        <dbReference type="EMBL" id="KAH7290455.1"/>
    </source>
</evidence>
<dbReference type="PANTHER" id="PTHR46913">
    <property type="entry name" value="RING-H2 FINGER PROTEIN ATL16"/>
    <property type="match status" value="1"/>
</dbReference>
<evidence type="ECO:0000256" key="14">
    <source>
        <dbReference type="SAM" id="MobiDB-lite"/>
    </source>
</evidence>
<evidence type="ECO:0000256" key="2">
    <source>
        <dbReference type="ARBA" id="ARBA00004167"/>
    </source>
</evidence>
<comment type="catalytic activity">
    <reaction evidence="1">
        <text>S-ubiquitinyl-[E2 ubiquitin-conjugating enzyme]-L-cysteine + [acceptor protein]-L-lysine = [E2 ubiquitin-conjugating enzyme]-L-cysteine + N(6)-ubiquitinyl-[acceptor protein]-L-lysine.</text>
        <dbReference type="EC" id="2.3.2.27"/>
    </reaction>
</comment>
<dbReference type="SMART" id="SM00184">
    <property type="entry name" value="RING"/>
    <property type="match status" value="1"/>
</dbReference>
<evidence type="ECO:0000259" key="15">
    <source>
        <dbReference type="PROSITE" id="PS50089"/>
    </source>
</evidence>
<feature type="compositionally biased region" description="Low complexity" evidence="14">
    <location>
        <begin position="221"/>
        <end position="231"/>
    </location>
</feature>
<keyword evidence="17" id="KW-1185">Reference proteome</keyword>
<evidence type="ECO:0000256" key="8">
    <source>
        <dbReference type="ARBA" id="ARBA00022771"/>
    </source>
</evidence>
<dbReference type="InterPro" id="IPR013083">
    <property type="entry name" value="Znf_RING/FYVE/PHD"/>
</dbReference>
<keyword evidence="6" id="KW-0812">Transmembrane</keyword>
<evidence type="ECO:0000256" key="9">
    <source>
        <dbReference type="ARBA" id="ARBA00022786"/>
    </source>
</evidence>
<keyword evidence="11" id="KW-1133">Transmembrane helix</keyword>
<dbReference type="Proteomes" id="UP000825935">
    <property type="component" value="Chromosome 30"/>
</dbReference>
<keyword evidence="5" id="KW-0808">Transferase</keyword>
<dbReference type="EC" id="2.3.2.27" evidence="4"/>
<keyword evidence="9" id="KW-0833">Ubl conjugation pathway</keyword>
<dbReference type="Gene3D" id="3.30.40.10">
    <property type="entry name" value="Zinc/RING finger domain, C3HC4 (zinc finger)"/>
    <property type="match status" value="1"/>
</dbReference>
<evidence type="ECO:0000313" key="17">
    <source>
        <dbReference type="Proteomes" id="UP000825935"/>
    </source>
</evidence>
<dbReference type="Pfam" id="PF13639">
    <property type="entry name" value="zf-RING_2"/>
    <property type="match status" value="1"/>
</dbReference>
<dbReference type="GO" id="GO:0016567">
    <property type="term" value="P:protein ubiquitination"/>
    <property type="evidence" value="ECO:0007669"/>
    <property type="project" value="InterPro"/>
</dbReference>
<evidence type="ECO:0000256" key="6">
    <source>
        <dbReference type="ARBA" id="ARBA00022692"/>
    </source>
</evidence>
<accession>A0A8T2R4D6</accession>
<keyword evidence="8 13" id="KW-0863">Zinc-finger</keyword>
<evidence type="ECO:0000256" key="4">
    <source>
        <dbReference type="ARBA" id="ARBA00012483"/>
    </source>
</evidence>
<feature type="domain" description="RING-type" evidence="15">
    <location>
        <begin position="116"/>
        <end position="158"/>
    </location>
</feature>
<dbReference type="InterPro" id="IPR044600">
    <property type="entry name" value="ATL1/ATL16-like"/>
</dbReference>
<dbReference type="InterPro" id="IPR001841">
    <property type="entry name" value="Znf_RING"/>
</dbReference>
<keyword evidence="12" id="KW-0472">Membrane</keyword>
<dbReference type="OrthoDB" id="8062037at2759"/>
<comment type="pathway">
    <text evidence="3">Protein modification; protein ubiquitination.</text>
</comment>
<dbReference type="SUPFAM" id="SSF57850">
    <property type="entry name" value="RING/U-box"/>
    <property type="match status" value="1"/>
</dbReference>
<comment type="caution">
    <text evidence="16">The sequence shown here is derived from an EMBL/GenBank/DDBJ whole genome shotgun (WGS) entry which is preliminary data.</text>
</comment>
<keyword evidence="7" id="KW-0479">Metal-binding</keyword>
<feature type="region of interest" description="Disordered" evidence="14">
    <location>
        <begin position="221"/>
        <end position="243"/>
    </location>
</feature>
<evidence type="ECO:0000256" key="11">
    <source>
        <dbReference type="ARBA" id="ARBA00022989"/>
    </source>
</evidence>
<evidence type="ECO:0000256" key="12">
    <source>
        <dbReference type="ARBA" id="ARBA00023136"/>
    </source>
</evidence>
<organism evidence="16 17">
    <name type="scientific">Ceratopteris richardii</name>
    <name type="common">Triangle waterfern</name>
    <dbReference type="NCBI Taxonomy" id="49495"/>
    <lineage>
        <taxon>Eukaryota</taxon>
        <taxon>Viridiplantae</taxon>
        <taxon>Streptophyta</taxon>
        <taxon>Embryophyta</taxon>
        <taxon>Tracheophyta</taxon>
        <taxon>Polypodiopsida</taxon>
        <taxon>Polypodiidae</taxon>
        <taxon>Polypodiales</taxon>
        <taxon>Pteridineae</taxon>
        <taxon>Pteridaceae</taxon>
        <taxon>Parkerioideae</taxon>
        <taxon>Ceratopteris</taxon>
    </lineage>
</organism>
<evidence type="ECO:0000256" key="5">
    <source>
        <dbReference type="ARBA" id="ARBA00022679"/>
    </source>
</evidence>
<dbReference type="EMBL" id="CM035435">
    <property type="protein sequence ID" value="KAH7290455.1"/>
    <property type="molecule type" value="Genomic_DNA"/>
</dbReference>
<evidence type="ECO:0000256" key="1">
    <source>
        <dbReference type="ARBA" id="ARBA00000900"/>
    </source>
</evidence>
<name>A0A8T2R4D6_CERRI</name>
<keyword evidence="10" id="KW-0862">Zinc</keyword>
<comment type="subcellular location">
    <subcellularLocation>
        <location evidence="2">Membrane</location>
        <topology evidence="2">Single-pass membrane protein</topology>
    </subcellularLocation>
</comment>
<dbReference type="AlphaFoldDB" id="A0A8T2R4D6"/>
<proteinExistence type="predicted"/>
<dbReference type="GO" id="GO:0008270">
    <property type="term" value="F:zinc ion binding"/>
    <property type="evidence" value="ECO:0007669"/>
    <property type="project" value="UniProtKB-KW"/>
</dbReference>
<evidence type="ECO:0000256" key="13">
    <source>
        <dbReference type="PROSITE-ProRule" id="PRU00175"/>
    </source>
</evidence>
<dbReference type="CDD" id="cd16461">
    <property type="entry name" value="RING-H2_EL5-like"/>
    <property type="match status" value="1"/>
</dbReference>
<reference evidence="16" key="1">
    <citation type="submission" date="2021-08" db="EMBL/GenBank/DDBJ databases">
        <title>WGS assembly of Ceratopteris richardii.</title>
        <authorList>
            <person name="Marchant D.B."/>
            <person name="Chen G."/>
            <person name="Jenkins J."/>
            <person name="Shu S."/>
            <person name="Leebens-Mack J."/>
            <person name="Grimwood J."/>
            <person name="Schmutz J."/>
            <person name="Soltis P."/>
            <person name="Soltis D."/>
            <person name="Chen Z.-H."/>
        </authorList>
    </citation>
    <scope>NUCLEOTIDE SEQUENCE</scope>
    <source>
        <strain evidence="16">Whitten #5841</strain>
        <tissue evidence="16">Leaf</tissue>
    </source>
</reference>
<evidence type="ECO:0000256" key="7">
    <source>
        <dbReference type="ARBA" id="ARBA00022723"/>
    </source>
</evidence>
<dbReference type="GO" id="GO:0061630">
    <property type="term" value="F:ubiquitin protein ligase activity"/>
    <property type="evidence" value="ECO:0007669"/>
    <property type="project" value="UniProtKB-EC"/>
</dbReference>
<gene>
    <name evidence="16" type="ORF">KP509_30G049300</name>
</gene>
<dbReference type="GO" id="GO:0016020">
    <property type="term" value="C:membrane"/>
    <property type="evidence" value="ECO:0007669"/>
    <property type="project" value="UniProtKB-SubCell"/>
</dbReference>
<dbReference type="PANTHER" id="PTHR46913:SF1">
    <property type="entry name" value="RING-H2 FINGER PROTEIN ATL16"/>
    <property type="match status" value="1"/>
</dbReference>
<protein>
    <recommendedName>
        <fullName evidence="4">RING-type E3 ubiquitin transferase</fullName>
        <ecNumber evidence="4">2.3.2.27</ecNumber>
    </recommendedName>
</protein>